<gene>
    <name evidence="2" type="ORF">EJQ19_10010</name>
</gene>
<evidence type="ECO:0000256" key="1">
    <source>
        <dbReference type="SAM" id="MobiDB-lite"/>
    </source>
</evidence>
<evidence type="ECO:0000313" key="3">
    <source>
        <dbReference type="Proteomes" id="UP000276128"/>
    </source>
</evidence>
<feature type="compositionally biased region" description="Low complexity" evidence="1">
    <location>
        <begin position="17"/>
        <end position="28"/>
    </location>
</feature>
<organism evidence="2 3">
    <name type="scientific">Paenibacillus whitsoniae</name>
    <dbReference type="NCBI Taxonomy" id="2496558"/>
    <lineage>
        <taxon>Bacteria</taxon>
        <taxon>Bacillati</taxon>
        <taxon>Bacillota</taxon>
        <taxon>Bacilli</taxon>
        <taxon>Bacillales</taxon>
        <taxon>Paenibacillaceae</taxon>
        <taxon>Paenibacillus</taxon>
    </lineage>
</organism>
<protein>
    <submittedName>
        <fullName evidence="2">Uncharacterized protein</fullName>
    </submittedName>
</protein>
<feature type="compositionally biased region" description="Low complexity" evidence="1">
    <location>
        <begin position="146"/>
        <end position="158"/>
    </location>
</feature>
<feature type="compositionally biased region" description="Low complexity" evidence="1">
    <location>
        <begin position="118"/>
        <end position="132"/>
    </location>
</feature>
<dbReference type="EMBL" id="RXHU01000025">
    <property type="protein sequence ID" value="RTE09861.1"/>
    <property type="molecule type" value="Genomic_DNA"/>
</dbReference>
<proteinExistence type="predicted"/>
<keyword evidence="3" id="KW-1185">Reference proteome</keyword>
<sequence length="178" mass="18587">MWFRRKKHSLPLPQKPPSAVAPTSSPATMRTESAPSAAYTDKLERRILQLEKQLAALSEKPAHIHIETLHVHQPVLDSLTFRLDQLDIGELSGSLNLGNNFGAKTADLAAHGAHGASAAAKTGSSGGTTKAAPEPKAGTAPPPRAPSASQPSTAAASAEGPVRTETGYRYHPKPPPSA</sequence>
<dbReference type="AlphaFoldDB" id="A0A430JFR3"/>
<accession>A0A430JFR3</accession>
<reference evidence="2 3" key="1">
    <citation type="submission" date="2018-12" db="EMBL/GenBank/DDBJ databases">
        <title>Bacillus ochoae sp. nov., Paenibacillus whitsoniae sp. nov., Paenibacillus spiritus sp. nov. Isolated from the Mars Exploration Rover during spacecraft assembly.</title>
        <authorList>
            <person name="Seuylemezian A."/>
            <person name="Vaishampayan P."/>
        </authorList>
    </citation>
    <scope>NUCLEOTIDE SEQUENCE [LARGE SCALE GENOMIC DNA]</scope>
    <source>
        <strain evidence="2 3">MER 54</strain>
    </source>
</reference>
<feature type="region of interest" description="Disordered" evidence="1">
    <location>
        <begin position="1"/>
        <end position="40"/>
    </location>
</feature>
<feature type="region of interest" description="Disordered" evidence="1">
    <location>
        <begin position="118"/>
        <end position="178"/>
    </location>
</feature>
<dbReference type="OrthoDB" id="2620164at2"/>
<comment type="caution">
    <text evidence="2">The sequence shown here is derived from an EMBL/GenBank/DDBJ whole genome shotgun (WGS) entry which is preliminary data.</text>
</comment>
<evidence type="ECO:0000313" key="2">
    <source>
        <dbReference type="EMBL" id="RTE09861.1"/>
    </source>
</evidence>
<name>A0A430JFR3_9BACL</name>
<dbReference type="RefSeq" id="WP_126141075.1">
    <property type="nucleotide sequence ID" value="NZ_RXHU01000025.1"/>
</dbReference>
<dbReference type="Proteomes" id="UP000276128">
    <property type="component" value="Unassembled WGS sequence"/>
</dbReference>